<evidence type="ECO:0000313" key="2">
    <source>
        <dbReference type="EMBL" id="KAK2118327.1"/>
    </source>
</evidence>
<feature type="region of interest" description="Disordered" evidence="1">
    <location>
        <begin position="48"/>
        <end position="95"/>
    </location>
</feature>
<sequence>MPSFRKKTDDFDSEKYLMEGEEMDIVPDMDTPVRLALPWLPQVIGPRAKSSPVGSDLLPLEPTHPAGVRTSCLERPQTGALGISESATQHSLPLH</sequence>
<organism evidence="2 3">
    <name type="scientific">Saguinus oedipus</name>
    <name type="common">Cotton-top tamarin</name>
    <name type="synonym">Oedipomidas oedipus</name>
    <dbReference type="NCBI Taxonomy" id="9490"/>
    <lineage>
        <taxon>Eukaryota</taxon>
        <taxon>Metazoa</taxon>
        <taxon>Chordata</taxon>
        <taxon>Craniata</taxon>
        <taxon>Vertebrata</taxon>
        <taxon>Euteleostomi</taxon>
        <taxon>Mammalia</taxon>
        <taxon>Eutheria</taxon>
        <taxon>Euarchontoglires</taxon>
        <taxon>Primates</taxon>
        <taxon>Haplorrhini</taxon>
        <taxon>Platyrrhini</taxon>
        <taxon>Cebidae</taxon>
        <taxon>Callitrichinae</taxon>
        <taxon>Saguinus</taxon>
    </lineage>
</organism>
<protein>
    <submittedName>
        <fullName evidence="2">Uncharacterized protein</fullName>
    </submittedName>
</protein>
<dbReference type="Proteomes" id="UP001266305">
    <property type="component" value="Unassembled WGS sequence"/>
</dbReference>
<gene>
    <name evidence="2" type="ORF">P7K49_005214</name>
</gene>
<name>A0ABQ9WD77_SAGOE</name>
<proteinExistence type="predicted"/>
<feature type="compositionally biased region" description="Polar residues" evidence="1">
    <location>
        <begin position="85"/>
        <end position="95"/>
    </location>
</feature>
<evidence type="ECO:0000313" key="3">
    <source>
        <dbReference type="Proteomes" id="UP001266305"/>
    </source>
</evidence>
<keyword evidence="3" id="KW-1185">Reference proteome</keyword>
<dbReference type="EMBL" id="JASSZA010000002">
    <property type="protein sequence ID" value="KAK2118327.1"/>
    <property type="molecule type" value="Genomic_DNA"/>
</dbReference>
<accession>A0ABQ9WD77</accession>
<evidence type="ECO:0000256" key="1">
    <source>
        <dbReference type="SAM" id="MobiDB-lite"/>
    </source>
</evidence>
<reference evidence="2 3" key="1">
    <citation type="submission" date="2023-05" db="EMBL/GenBank/DDBJ databases">
        <title>B98-5 Cell Line De Novo Hybrid Assembly: An Optical Mapping Approach.</title>
        <authorList>
            <person name="Kananen K."/>
            <person name="Auerbach J.A."/>
            <person name="Kautto E."/>
            <person name="Blachly J.S."/>
        </authorList>
    </citation>
    <scope>NUCLEOTIDE SEQUENCE [LARGE SCALE GENOMIC DNA]</scope>
    <source>
        <strain evidence="2">B95-8</strain>
        <tissue evidence="2">Cell line</tissue>
    </source>
</reference>
<comment type="caution">
    <text evidence="2">The sequence shown here is derived from an EMBL/GenBank/DDBJ whole genome shotgun (WGS) entry which is preliminary data.</text>
</comment>